<evidence type="ECO:0000313" key="24">
    <source>
        <dbReference type="EMBL" id="QTD53689.1"/>
    </source>
</evidence>
<evidence type="ECO:0000256" key="4">
    <source>
        <dbReference type="ARBA" id="ARBA00009578"/>
    </source>
</evidence>
<feature type="transmembrane region" description="Helical" evidence="21">
    <location>
        <begin position="60"/>
        <end position="80"/>
    </location>
</feature>
<dbReference type="GO" id="GO:0015990">
    <property type="term" value="P:electron transport coupled proton transport"/>
    <property type="evidence" value="ECO:0007669"/>
    <property type="project" value="TreeGrafter"/>
</dbReference>
<dbReference type="InterPro" id="IPR036909">
    <property type="entry name" value="Cyt_c-like_dom_sf"/>
</dbReference>
<dbReference type="Pfam" id="PF00115">
    <property type="entry name" value="COX1"/>
    <property type="match status" value="1"/>
</dbReference>
<dbReference type="GO" id="GO:0005886">
    <property type="term" value="C:plasma membrane"/>
    <property type="evidence" value="ECO:0007669"/>
    <property type="project" value="UniProtKB-SubCell"/>
</dbReference>
<feature type="binding site" evidence="19">
    <location>
        <position position="206"/>
    </location>
    <ligand>
        <name>Cu cation</name>
        <dbReference type="ChEBI" id="CHEBI:23378"/>
        <label>B</label>
    </ligand>
</feature>
<proteinExistence type="inferred from homology"/>
<dbReference type="AlphaFoldDB" id="A0A8A4TUR0"/>
<evidence type="ECO:0000256" key="7">
    <source>
        <dbReference type="ARBA" id="ARBA00022475"/>
    </source>
</evidence>
<feature type="transmembrane region" description="Helical" evidence="21">
    <location>
        <begin position="157"/>
        <end position="176"/>
    </location>
</feature>
<feature type="transmembrane region" description="Helical" evidence="21">
    <location>
        <begin position="492"/>
        <end position="515"/>
    </location>
</feature>
<dbReference type="PANTHER" id="PTHR10422">
    <property type="entry name" value="CYTOCHROME C OXIDASE SUBUNIT 1"/>
    <property type="match status" value="1"/>
</dbReference>
<feature type="transmembrane region" description="Helical" evidence="21">
    <location>
        <begin position="341"/>
        <end position="365"/>
    </location>
</feature>
<protein>
    <recommendedName>
        <fullName evidence="5">cytochrome-c oxidase</fullName>
        <ecNumber evidence="5">7.1.1.9</ecNumber>
    </recommendedName>
</protein>
<evidence type="ECO:0000256" key="14">
    <source>
        <dbReference type="ARBA" id="ARBA00022989"/>
    </source>
</evidence>
<evidence type="ECO:0000256" key="8">
    <source>
        <dbReference type="ARBA" id="ARBA00022617"/>
    </source>
</evidence>
<evidence type="ECO:0000256" key="20">
    <source>
        <dbReference type="RuleBase" id="RU000370"/>
    </source>
</evidence>
<comment type="cofactor">
    <cofactor evidence="1">
        <name>heme b</name>
        <dbReference type="ChEBI" id="CHEBI:60344"/>
    </cofactor>
</comment>
<feature type="binding site" description="axial binding residue" evidence="19">
    <location>
        <position position="344"/>
    </location>
    <ligand>
        <name>heme b</name>
        <dbReference type="ChEBI" id="CHEBI:60344"/>
        <label>2; high-spin</label>
    </ligand>
    <ligandPart>
        <name>Fe</name>
        <dbReference type="ChEBI" id="CHEBI:18248"/>
    </ligandPart>
</feature>
<evidence type="ECO:0000256" key="2">
    <source>
        <dbReference type="ARBA" id="ARBA00004651"/>
    </source>
</evidence>
<feature type="transmembrane region" description="Helical" evidence="21">
    <location>
        <begin position="92"/>
        <end position="115"/>
    </location>
</feature>
<dbReference type="KEGG" id="scor:J3U87_14645"/>
<name>A0A8A4TUR0_SULCO</name>
<keyword evidence="8 19" id="KW-0349">Heme</keyword>
<feature type="transmembrane region" description="Helical" evidence="21">
    <location>
        <begin position="429"/>
        <end position="452"/>
    </location>
</feature>
<sequence length="699" mass="79736">MTVERFRYDDDIVRKFVWATVIWGMVGMLVGVIIALQLAYWKANLGIPYLTFGRLRPLHTNAVIFAFAGNSIFAGMYYASQRLLKARMYSDVLSRIHFWGWQLIIVSAAITLPLGMTTSKEYAELEWPIDLAITLVWVIMAINYFGTIMKRRERHLYVAIWFFIASIVTVAVLHIFNSLELPVSMTKSYSVYAGVQDALVQWWYGHNAVAFFLTTPFLGLMYYFMPKAANGPIYSYRLSIIHFWSLIFLYIWAGPHHLLYTSLPDWAQTMGMLFSLMLIAPSWGGMINGLLTLRGGWHKLREDPILKFMVVAITFYGMSTFEGPMLSIKSLNKLSHYTDWIISHVHGGALGWNGFLTYGMIYWLIPRLYGRELYSKKLATAHFWMGLLGILIYMLAMYISGLTQGLMWLDFDKDGYLVYPNFVETVAAIIPFYWIRFLGGLLYLSGALVMFYNVMKTISGVKAPADTEAEATPFRPTELKGAFHYRLEAKPVLFTVLTTVAILIGGIVETIPMIAIESNVPSIASVKPYTPLELVGRDIYIREGCNNCHSQMIRPLRAETERYGEYSKSGEFVYDHPFLWGSKRTGPDLHRIGGKYPNLWHLRHMEDPRAIVNDSIMPAYDWLLRDKTNLRDVKAKVRAMSRLGVPYDKETIENAKALAEAQAREIGQNLAESGVADMDDKEITALIAYLQRLGTDIKK</sequence>
<feature type="transmembrane region" description="Helical" evidence="21">
    <location>
        <begin position="236"/>
        <end position="253"/>
    </location>
</feature>
<dbReference type="EC" id="7.1.1.9" evidence="5"/>
<dbReference type="GO" id="GO:0009060">
    <property type="term" value="P:aerobic respiration"/>
    <property type="evidence" value="ECO:0007669"/>
    <property type="project" value="InterPro"/>
</dbReference>
<keyword evidence="16" id="KW-0186">Copper</keyword>
<gene>
    <name evidence="24" type="primary">ccoN</name>
    <name evidence="24" type="ORF">J3U87_14645</name>
</gene>
<dbReference type="Gene3D" id="1.20.210.10">
    <property type="entry name" value="Cytochrome c oxidase-like, subunit I domain"/>
    <property type="match status" value="1"/>
</dbReference>
<dbReference type="InterPro" id="IPR009056">
    <property type="entry name" value="Cyt_c-like_dom"/>
</dbReference>
<keyword evidence="17 21" id="KW-0472">Membrane</keyword>
<feature type="binding site" evidence="19">
    <location>
        <position position="256"/>
    </location>
    <ligand>
        <name>Cu cation</name>
        <dbReference type="ChEBI" id="CHEBI:23378"/>
        <label>B</label>
    </ligand>
</feature>
<dbReference type="NCBIfam" id="TIGR00781">
    <property type="entry name" value="ccoO"/>
    <property type="match status" value="1"/>
</dbReference>
<feature type="transmembrane region" description="Helical" evidence="21">
    <location>
        <begin position="202"/>
        <end position="224"/>
    </location>
</feature>
<evidence type="ECO:0000256" key="17">
    <source>
        <dbReference type="ARBA" id="ARBA00023136"/>
    </source>
</evidence>
<evidence type="ECO:0000256" key="1">
    <source>
        <dbReference type="ARBA" id="ARBA00001970"/>
    </source>
</evidence>
<keyword evidence="9 20" id="KW-0679">Respiratory chain</keyword>
<keyword evidence="12" id="KW-1278">Translocase</keyword>
<comment type="cofactor">
    <cofactor evidence="19">
        <name>heme</name>
        <dbReference type="ChEBI" id="CHEBI:30413"/>
    </cofactor>
    <text evidence="19">Binds 2 heme groups per subunit, denoted as high- and low-spin.</text>
</comment>
<evidence type="ECO:0000256" key="6">
    <source>
        <dbReference type="ARBA" id="ARBA00022448"/>
    </source>
</evidence>
<dbReference type="NCBIfam" id="NF011053">
    <property type="entry name" value="PRK14485.1"/>
    <property type="match status" value="1"/>
</dbReference>
<feature type="transmembrane region" description="Helical" evidence="21">
    <location>
        <begin position="386"/>
        <end position="409"/>
    </location>
</feature>
<keyword evidence="10 20" id="KW-0812">Transmembrane</keyword>
<dbReference type="GO" id="GO:0020037">
    <property type="term" value="F:heme binding"/>
    <property type="evidence" value="ECO:0007669"/>
    <property type="project" value="InterPro"/>
</dbReference>
<evidence type="ECO:0000256" key="18">
    <source>
        <dbReference type="ARBA" id="ARBA00047816"/>
    </source>
</evidence>
<dbReference type="FunFam" id="1.20.210.10:FF:000005">
    <property type="entry name" value="Cytochrome c oxidase, cbb3-type, subunit I"/>
    <property type="match status" value="1"/>
</dbReference>
<evidence type="ECO:0000256" key="15">
    <source>
        <dbReference type="ARBA" id="ARBA00023004"/>
    </source>
</evidence>
<dbReference type="InterPro" id="IPR000883">
    <property type="entry name" value="Cyt_C_Oxase_1"/>
</dbReference>
<organism evidence="24 25">
    <name type="scientific">Sulfidibacter corallicola</name>
    <dbReference type="NCBI Taxonomy" id="2818388"/>
    <lineage>
        <taxon>Bacteria</taxon>
        <taxon>Pseudomonadati</taxon>
        <taxon>Acidobacteriota</taxon>
        <taxon>Holophagae</taxon>
        <taxon>Acanthopleuribacterales</taxon>
        <taxon>Acanthopleuribacteraceae</taxon>
        <taxon>Sulfidibacter</taxon>
    </lineage>
</organism>
<dbReference type="InterPro" id="IPR036927">
    <property type="entry name" value="Cyt_c_oxase-like_su1_sf"/>
</dbReference>
<evidence type="ECO:0000256" key="11">
    <source>
        <dbReference type="ARBA" id="ARBA00022723"/>
    </source>
</evidence>
<comment type="catalytic activity">
    <reaction evidence="18">
        <text>4 Fe(II)-[cytochrome c] + O2 + 8 H(+)(in) = 4 Fe(III)-[cytochrome c] + 2 H2O + 4 H(+)(out)</text>
        <dbReference type="Rhea" id="RHEA:11436"/>
        <dbReference type="Rhea" id="RHEA-COMP:10350"/>
        <dbReference type="Rhea" id="RHEA-COMP:14399"/>
        <dbReference type="ChEBI" id="CHEBI:15377"/>
        <dbReference type="ChEBI" id="CHEBI:15378"/>
        <dbReference type="ChEBI" id="CHEBI:15379"/>
        <dbReference type="ChEBI" id="CHEBI:29033"/>
        <dbReference type="ChEBI" id="CHEBI:29034"/>
        <dbReference type="EC" id="7.1.1.9"/>
    </reaction>
</comment>
<evidence type="ECO:0000256" key="13">
    <source>
        <dbReference type="ARBA" id="ARBA00022982"/>
    </source>
</evidence>
<feature type="binding site" description="axial binding residue" evidence="19">
    <location>
        <position position="59"/>
    </location>
    <ligand>
        <name>heme b</name>
        <dbReference type="ChEBI" id="CHEBI:60344"/>
        <label>1; low-spin</label>
    </ligand>
    <ligandPart>
        <name>Fe</name>
        <dbReference type="ChEBI" id="CHEBI:18248"/>
    </ligandPart>
</feature>
<feature type="domain" description="Cytochrome oxidase subunit I profile" evidence="22">
    <location>
        <begin position="16"/>
        <end position="458"/>
    </location>
</feature>
<evidence type="ECO:0000259" key="23">
    <source>
        <dbReference type="PROSITE" id="PS51007"/>
    </source>
</evidence>
<evidence type="ECO:0000256" key="16">
    <source>
        <dbReference type="ARBA" id="ARBA00023008"/>
    </source>
</evidence>
<evidence type="ECO:0000256" key="19">
    <source>
        <dbReference type="PIRSR" id="PIRSR604677-50"/>
    </source>
</evidence>
<feature type="transmembrane region" description="Helical" evidence="21">
    <location>
        <begin position="305"/>
        <end position="321"/>
    </location>
</feature>
<evidence type="ECO:0000313" key="25">
    <source>
        <dbReference type="Proteomes" id="UP000663929"/>
    </source>
</evidence>
<dbReference type="PROSITE" id="PS50855">
    <property type="entry name" value="COX1"/>
    <property type="match status" value="1"/>
</dbReference>
<dbReference type="Pfam" id="PF02433">
    <property type="entry name" value="FixO"/>
    <property type="match status" value="1"/>
</dbReference>
<dbReference type="CDD" id="cd01661">
    <property type="entry name" value="cbb3_Oxidase_I"/>
    <property type="match status" value="1"/>
</dbReference>
<dbReference type="InterPro" id="IPR004677">
    <property type="entry name" value="Cyt_c_oxidase_cbb3_su1"/>
</dbReference>
<dbReference type="Proteomes" id="UP000663929">
    <property type="component" value="Chromosome"/>
</dbReference>
<accession>A0A8A4TUR0</accession>
<evidence type="ECO:0000256" key="5">
    <source>
        <dbReference type="ARBA" id="ARBA00012949"/>
    </source>
</evidence>
<dbReference type="GO" id="GO:0046872">
    <property type="term" value="F:metal ion binding"/>
    <property type="evidence" value="ECO:0007669"/>
    <property type="project" value="UniProtKB-KW"/>
</dbReference>
<dbReference type="InterPro" id="IPR003468">
    <property type="entry name" value="Cyt_c_oxidase_monohaem-su/FixO"/>
</dbReference>
<keyword evidence="13 20" id="KW-0249">Electron transport</keyword>
<keyword evidence="6 20" id="KW-0813">Transport</keyword>
<comment type="cofactor">
    <cofactor evidence="19">
        <name>Cu(2+)</name>
        <dbReference type="ChEBI" id="CHEBI:29036"/>
    </cofactor>
    <text evidence="19">Binds 1 copper ion per subunit, denoted as copper B.</text>
</comment>
<evidence type="ECO:0000256" key="21">
    <source>
        <dbReference type="SAM" id="Phobius"/>
    </source>
</evidence>
<feature type="transmembrane region" description="Helical" evidence="21">
    <location>
        <begin position="16"/>
        <end position="40"/>
    </location>
</feature>
<feature type="binding site" evidence="19">
    <location>
        <position position="257"/>
    </location>
    <ligand>
        <name>Cu cation</name>
        <dbReference type="ChEBI" id="CHEBI:23378"/>
        <label>B</label>
    </ligand>
</feature>
<dbReference type="InterPro" id="IPR023616">
    <property type="entry name" value="Cyt_c_oxase-like_su1_dom"/>
</dbReference>
<dbReference type="Gene3D" id="1.10.760.10">
    <property type="entry name" value="Cytochrome c-like domain"/>
    <property type="match status" value="1"/>
</dbReference>
<dbReference type="GO" id="GO:0022904">
    <property type="term" value="P:respiratory electron transport chain"/>
    <property type="evidence" value="ECO:0007669"/>
    <property type="project" value="TreeGrafter"/>
</dbReference>
<dbReference type="SUPFAM" id="SSF46626">
    <property type="entry name" value="Cytochrome c"/>
    <property type="match status" value="1"/>
</dbReference>
<dbReference type="NCBIfam" id="NF011055">
    <property type="entry name" value="PRK14487.1"/>
    <property type="match status" value="1"/>
</dbReference>
<reference evidence="24" key="1">
    <citation type="submission" date="2021-03" db="EMBL/GenBank/DDBJ databases">
        <title>Acanthopleuribacteraceae sp. M133.</title>
        <authorList>
            <person name="Wang G."/>
        </authorList>
    </citation>
    <scope>NUCLEOTIDE SEQUENCE</scope>
    <source>
        <strain evidence="24">M133</strain>
    </source>
</reference>
<comment type="pathway">
    <text evidence="3">Energy metabolism; oxidative phosphorylation.</text>
</comment>
<keyword evidence="14 21" id="KW-1133">Transmembrane helix</keyword>
<keyword evidence="7" id="KW-1003">Cell membrane</keyword>
<feature type="binding site" description="axial binding residue" evidence="19">
    <location>
        <position position="346"/>
    </location>
    <ligand>
        <name>heme b</name>
        <dbReference type="ChEBI" id="CHEBI:60344"/>
        <label>1; low-spin</label>
    </ligand>
    <ligandPart>
        <name>Fe</name>
        <dbReference type="ChEBI" id="CHEBI:18248"/>
    </ligandPart>
</feature>
<dbReference type="SUPFAM" id="SSF81442">
    <property type="entry name" value="Cytochrome c oxidase subunit I-like"/>
    <property type="match status" value="1"/>
</dbReference>
<dbReference type="InterPro" id="IPR023615">
    <property type="entry name" value="Cyt_c_Oxase_su1_BS"/>
</dbReference>
<evidence type="ECO:0000256" key="3">
    <source>
        <dbReference type="ARBA" id="ARBA00004673"/>
    </source>
</evidence>
<keyword evidence="11 19" id="KW-0479">Metal-binding</keyword>
<keyword evidence="25" id="KW-1185">Reference proteome</keyword>
<feature type="transmembrane region" description="Helical" evidence="21">
    <location>
        <begin position="127"/>
        <end position="145"/>
    </location>
</feature>
<evidence type="ECO:0000259" key="22">
    <source>
        <dbReference type="PROSITE" id="PS50855"/>
    </source>
</evidence>
<evidence type="ECO:0000256" key="10">
    <source>
        <dbReference type="ARBA" id="ARBA00022692"/>
    </source>
</evidence>
<dbReference type="PANTHER" id="PTHR10422:SF29">
    <property type="entry name" value="CYTOCHROME C OXIDASE SUBUNIT 1 HOMOLOG, BACTEROID"/>
    <property type="match status" value="1"/>
</dbReference>
<dbReference type="NCBIfam" id="TIGR00780">
    <property type="entry name" value="ccoN"/>
    <property type="match status" value="1"/>
</dbReference>
<keyword evidence="15 19" id="KW-0408">Iron</keyword>
<dbReference type="RefSeq" id="WP_237383792.1">
    <property type="nucleotide sequence ID" value="NZ_CP071793.1"/>
</dbReference>
<dbReference type="GO" id="GO:0004129">
    <property type="term" value="F:cytochrome-c oxidase activity"/>
    <property type="evidence" value="ECO:0007669"/>
    <property type="project" value="UniProtKB-EC"/>
</dbReference>
<evidence type="ECO:0000256" key="12">
    <source>
        <dbReference type="ARBA" id="ARBA00022967"/>
    </source>
</evidence>
<dbReference type="EMBL" id="CP071793">
    <property type="protein sequence ID" value="QTD53689.1"/>
    <property type="molecule type" value="Genomic_DNA"/>
</dbReference>
<feature type="domain" description="Cytochrome c" evidence="23">
    <location>
        <begin position="531"/>
        <end position="694"/>
    </location>
</feature>
<dbReference type="PROSITE" id="PS51007">
    <property type="entry name" value="CYTC"/>
    <property type="match status" value="1"/>
</dbReference>
<evidence type="ECO:0000256" key="9">
    <source>
        <dbReference type="ARBA" id="ARBA00022660"/>
    </source>
</evidence>
<comment type="similarity">
    <text evidence="4 20">Belongs to the heme-copper respiratory oxidase family.</text>
</comment>
<dbReference type="PROSITE" id="PS00077">
    <property type="entry name" value="COX1_CUB"/>
    <property type="match status" value="1"/>
</dbReference>
<feature type="transmembrane region" description="Helical" evidence="21">
    <location>
        <begin position="273"/>
        <end position="293"/>
    </location>
</feature>
<comment type="subcellular location">
    <subcellularLocation>
        <location evidence="2">Cell membrane</location>
        <topology evidence="2">Multi-pass membrane protein</topology>
    </subcellularLocation>
</comment>